<comment type="caution">
    <text evidence="11">The sequence shown here is derived from an EMBL/GenBank/DDBJ whole genome shotgun (WGS) entry which is preliminary data.</text>
</comment>
<comment type="cofactor">
    <cofactor evidence="9">
        <name>Mg(2+)</name>
        <dbReference type="ChEBI" id="CHEBI:18420"/>
    </cofactor>
    <cofactor evidence="9">
        <name>Mn(2+)</name>
        <dbReference type="ChEBI" id="CHEBI:29035"/>
    </cofactor>
    <text evidence="9">Mg(2+). Can also accept Mn(2+).</text>
</comment>
<evidence type="ECO:0000256" key="10">
    <source>
        <dbReference type="RuleBase" id="RU003835"/>
    </source>
</evidence>
<feature type="binding site" evidence="9">
    <location>
        <position position="16"/>
    </location>
    <ligand>
        <name>ATP</name>
        <dbReference type="ChEBI" id="CHEBI:30616"/>
    </ligand>
</feature>
<dbReference type="Pfam" id="PF00871">
    <property type="entry name" value="Acetate_kinase"/>
    <property type="match status" value="1"/>
</dbReference>
<evidence type="ECO:0000256" key="8">
    <source>
        <dbReference type="ARBA" id="ARBA00022842"/>
    </source>
</evidence>
<reference evidence="11" key="1">
    <citation type="submission" date="2022-04" db="EMBL/GenBank/DDBJ databases">
        <title>Shinella lacus sp. nov., a novel member of the genus Shinella from water.</title>
        <authorList>
            <person name="Deng Y."/>
        </authorList>
    </citation>
    <scope>NUCLEOTIDE SEQUENCE</scope>
    <source>
        <strain evidence="11">JCM 31239</strain>
    </source>
</reference>
<dbReference type="GO" id="GO:0008776">
    <property type="term" value="F:acetate kinase activity"/>
    <property type="evidence" value="ECO:0007669"/>
    <property type="project" value="UniProtKB-EC"/>
</dbReference>
<dbReference type="InterPro" id="IPR004372">
    <property type="entry name" value="Ac/propionate_kinase"/>
</dbReference>
<feature type="binding site" evidence="9">
    <location>
        <position position="353"/>
    </location>
    <ligand>
        <name>Mg(2+)</name>
        <dbReference type="ChEBI" id="CHEBI:18420"/>
    </ligand>
</feature>
<dbReference type="EC" id="2.7.2.1" evidence="9"/>
<evidence type="ECO:0000313" key="12">
    <source>
        <dbReference type="Proteomes" id="UP001177080"/>
    </source>
</evidence>
<dbReference type="PIRSF" id="PIRSF000722">
    <property type="entry name" value="Acetate_prop_kin"/>
    <property type="match status" value="1"/>
</dbReference>
<dbReference type="PROSITE" id="PS01076">
    <property type="entry name" value="ACETATE_KINASE_2"/>
    <property type="match status" value="1"/>
</dbReference>
<dbReference type="SUPFAM" id="SSF53067">
    <property type="entry name" value="Actin-like ATPase domain"/>
    <property type="match status" value="2"/>
</dbReference>
<evidence type="ECO:0000313" key="11">
    <source>
        <dbReference type="EMBL" id="MDO6120612.1"/>
    </source>
</evidence>
<evidence type="ECO:0000256" key="7">
    <source>
        <dbReference type="ARBA" id="ARBA00022840"/>
    </source>
</evidence>
<evidence type="ECO:0000256" key="5">
    <source>
        <dbReference type="ARBA" id="ARBA00022741"/>
    </source>
</evidence>
<accession>A0ABT8XA47</accession>
<keyword evidence="8 9" id="KW-0460">Magnesium</keyword>
<evidence type="ECO:0000256" key="3">
    <source>
        <dbReference type="ARBA" id="ARBA00022679"/>
    </source>
</evidence>
<sequence>MIDVLLVLNTGSSSLKFEVFGYDRLDRLAKGKVTGIGSGARLSAIIEETGAIVDRPLTDDDHDTAMGAVIDLIDRYDDGWHMVATVHRIVHGGETFADPVIITPEILSELETLVPLAPLHQPYNLAGIAASDRLADAPDIACFDTAFHVGQAPVFKAFAVEEALREKGIRRYGFHGLSYDWISRVLARDYPDVARGRVVAGHLGNGASLCAMAGGRSIDTTMGMTALDGLPMGSRTGAIDAGAVTYMMRSLGLSVDEVERMLYERSGLKGLSGLSNDVKTLLESADPRAAFALDYFALRVAQYAAMMATSMGGIDAFVFTGGIGENAAPVREAILSRLAFLQPFRTLVIAANEERMMAMHGKTLLEA</sequence>
<keyword evidence="3 9" id="KW-0808">Transferase</keyword>
<name>A0ABT8XA47_9HYPH</name>
<comment type="catalytic activity">
    <reaction evidence="9">
        <text>acetate + ATP = acetyl phosphate + ADP</text>
        <dbReference type="Rhea" id="RHEA:11352"/>
        <dbReference type="ChEBI" id="CHEBI:22191"/>
        <dbReference type="ChEBI" id="CHEBI:30089"/>
        <dbReference type="ChEBI" id="CHEBI:30616"/>
        <dbReference type="ChEBI" id="CHEBI:456216"/>
        <dbReference type="EC" id="2.7.2.1"/>
    </reaction>
</comment>
<comment type="caution">
    <text evidence="9">Lacks conserved residue(s) required for the propagation of feature annotation.</text>
</comment>
<feature type="binding site" evidence="9">
    <location>
        <position position="88"/>
    </location>
    <ligand>
        <name>substrate</name>
    </ligand>
</feature>
<dbReference type="InterPro" id="IPR043129">
    <property type="entry name" value="ATPase_NBD"/>
</dbReference>
<dbReference type="PROSITE" id="PS01075">
    <property type="entry name" value="ACETATE_KINASE_1"/>
    <property type="match status" value="1"/>
</dbReference>
<proteinExistence type="inferred from homology"/>
<evidence type="ECO:0000256" key="1">
    <source>
        <dbReference type="ARBA" id="ARBA00008748"/>
    </source>
</evidence>
<feature type="active site" description="Proton donor/acceptor" evidence="9">
    <location>
        <position position="144"/>
    </location>
</feature>
<dbReference type="InterPro" id="IPR023865">
    <property type="entry name" value="Aliphatic_acid_kinase_CS"/>
</dbReference>
<keyword evidence="7 9" id="KW-0067">ATP-binding</keyword>
<feature type="binding site" evidence="9">
    <location>
        <begin position="202"/>
        <end position="206"/>
    </location>
    <ligand>
        <name>ATP</name>
        <dbReference type="ChEBI" id="CHEBI:30616"/>
    </ligand>
</feature>
<keyword evidence="12" id="KW-1185">Reference proteome</keyword>
<dbReference type="Proteomes" id="UP001177080">
    <property type="component" value="Unassembled WGS sequence"/>
</dbReference>
<dbReference type="PRINTS" id="PR00471">
    <property type="entry name" value="ACETATEKNASE"/>
</dbReference>
<keyword evidence="4 9" id="KW-0479">Metal-binding</keyword>
<evidence type="ECO:0000256" key="6">
    <source>
        <dbReference type="ARBA" id="ARBA00022777"/>
    </source>
</evidence>
<dbReference type="InterPro" id="IPR000890">
    <property type="entry name" value="Aliphatic_acid_kin_short-chain"/>
</dbReference>
<feature type="site" description="Transition state stabilizer" evidence="9">
    <location>
        <position position="235"/>
    </location>
</feature>
<evidence type="ECO:0000256" key="4">
    <source>
        <dbReference type="ARBA" id="ARBA00022723"/>
    </source>
</evidence>
<dbReference type="Gene3D" id="3.30.420.40">
    <property type="match status" value="2"/>
</dbReference>
<evidence type="ECO:0000256" key="2">
    <source>
        <dbReference type="ARBA" id="ARBA00022490"/>
    </source>
</evidence>
<dbReference type="PANTHER" id="PTHR21060:SF21">
    <property type="entry name" value="ACETATE KINASE"/>
    <property type="match status" value="1"/>
</dbReference>
<dbReference type="HAMAP" id="MF_00020">
    <property type="entry name" value="Acetate_kinase"/>
    <property type="match status" value="1"/>
</dbReference>
<protein>
    <recommendedName>
        <fullName evidence="9">Acetate kinase</fullName>
        <ecNumber evidence="9">2.7.2.1</ecNumber>
    </recommendedName>
    <alternativeName>
        <fullName evidence="9">Acetokinase</fullName>
    </alternativeName>
</protein>
<organism evidence="11 12">
    <name type="scientific">Shinella curvata</name>
    <dbReference type="NCBI Taxonomy" id="1817964"/>
    <lineage>
        <taxon>Bacteria</taxon>
        <taxon>Pseudomonadati</taxon>
        <taxon>Pseudomonadota</taxon>
        <taxon>Alphaproteobacteria</taxon>
        <taxon>Hyphomicrobiales</taxon>
        <taxon>Rhizobiaceae</taxon>
        <taxon>Shinella</taxon>
    </lineage>
</organism>
<dbReference type="EMBL" id="WHSC02000002">
    <property type="protein sequence ID" value="MDO6120612.1"/>
    <property type="molecule type" value="Genomic_DNA"/>
</dbReference>
<dbReference type="NCBIfam" id="TIGR00016">
    <property type="entry name" value="ackA"/>
    <property type="match status" value="1"/>
</dbReference>
<comment type="pathway">
    <text evidence="9">Metabolic intermediate biosynthesis; acetyl-CoA biosynthesis; acetyl-CoA from acetate: step 1/2.</text>
</comment>
<comment type="similarity">
    <text evidence="1 9 10">Belongs to the acetokinase family.</text>
</comment>
<dbReference type="RefSeq" id="WP_244761938.1">
    <property type="nucleotide sequence ID" value="NZ_JALJCJ010000004.1"/>
</dbReference>
<keyword evidence="2 9" id="KW-0963">Cytoplasm</keyword>
<keyword evidence="5 9" id="KW-0547">Nucleotide-binding</keyword>
<gene>
    <name evidence="9" type="primary">ackA</name>
    <name evidence="11" type="ORF">GB928_005390</name>
</gene>
<dbReference type="PANTHER" id="PTHR21060">
    <property type="entry name" value="ACETATE KINASE"/>
    <property type="match status" value="1"/>
</dbReference>
<feature type="binding site" evidence="9">
    <location>
        <position position="9"/>
    </location>
    <ligand>
        <name>Mg(2+)</name>
        <dbReference type="ChEBI" id="CHEBI:18420"/>
    </ligand>
</feature>
<evidence type="ECO:0000256" key="9">
    <source>
        <dbReference type="HAMAP-Rule" id="MF_00020"/>
    </source>
</evidence>
<comment type="subcellular location">
    <subcellularLocation>
        <location evidence="9">Cytoplasm</location>
    </subcellularLocation>
</comment>
<comment type="subunit">
    <text evidence="9">Homodimer.</text>
</comment>
<keyword evidence="6 9" id="KW-0418">Kinase</keyword>
<feature type="binding site" evidence="9">
    <location>
        <begin position="322"/>
        <end position="326"/>
    </location>
    <ligand>
        <name>ATP</name>
        <dbReference type="ChEBI" id="CHEBI:30616"/>
    </ligand>
</feature>
<comment type="function">
    <text evidence="9">Catalyzes the formation of acetyl phosphate from acetate and ATP. Can also catalyze the reverse reaction.</text>
</comment>
<feature type="site" description="Transition state stabilizer" evidence="9">
    <location>
        <position position="175"/>
    </location>
</feature>